<feature type="transmembrane region" description="Helical" evidence="1">
    <location>
        <begin position="68"/>
        <end position="93"/>
    </location>
</feature>
<dbReference type="Gene3D" id="3.30.565.10">
    <property type="entry name" value="Histidine kinase-like ATPase, C-terminal domain"/>
    <property type="match status" value="1"/>
</dbReference>
<keyword evidence="4" id="KW-1185">Reference proteome</keyword>
<feature type="transmembrane region" description="Helical" evidence="1">
    <location>
        <begin position="12"/>
        <end position="32"/>
    </location>
</feature>
<evidence type="ECO:0000259" key="2">
    <source>
        <dbReference type="Pfam" id="PF06580"/>
    </source>
</evidence>
<gene>
    <name evidence="3" type="ORF">GCM10023092_28130</name>
</gene>
<dbReference type="InterPro" id="IPR050640">
    <property type="entry name" value="Bact_2-comp_sensor_kinase"/>
</dbReference>
<dbReference type="PANTHER" id="PTHR34220">
    <property type="entry name" value="SENSOR HISTIDINE KINASE YPDA"/>
    <property type="match status" value="1"/>
</dbReference>
<sequence length="343" mass="39014">MFQSILKYSRLIPLPILLFVMGICTLPFSSGIKVSYLALAEDAGLHLLFAAAASTALEWRIRNYPTKVLAIAHATFLSFIIAALVFVIVDLFLVTLIFSNKDYLQHIDDTETMRFVMTWLCLGWVGHITVLRKNQLDSKKDWELHQQAVTSLREAELFKLRQQLQPHFLYNSLNSINALIQLDAEKAQEMVGKLSDFLRLSVKRDTSEQISIQDELSYIEAYLAIESVRFGNRLSVDIIKQGEELEKAHIPAFILQPIVENAIKFGLYGNTGKVSIRIELGIRDKMLHIVLENPYDPSLQPPRGTGYGLEGISRRLHLLYARTDLLEIKKTDNIFSTIVKIPQ</sequence>
<dbReference type="Pfam" id="PF06580">
    <property type="entry name" value="His_kinase"/>
    <property type="match status" value="1"/>
</dbReference>
<evidence type="ECO:0000313" key="3">
    <source>
        <dbReference type="EMBL" id="GAA4458964.1"/>
    </source>
</evidence>
<dbReference type="InterPro" id="IPR010559">
    <property type="entry name" value="Sig_transdc_His_kin_internal"/>
</dbReference>
<keyword evidence="1" id="KW-0472">Membrane</keyword>
<dbReference type="PANTHER" id="PTHR34220:SF7">
    <property type="entry name" value="SENSOR HISTIDINE KINASE YPDA"/>
    <property type="match status" value="1"/>
</dbReference>
<feature type="domain" description="Signal transduction histidine kinase internal region" evidence="2">
    <location>
        <begin position="155"/>
        <end position="234"/>
    </location>
</feature>
<organism evidence="3 4">
    <name type="scientific">Rurimicrobium arvi</name>
    <dbReference type="NCBI Taxonomy" id="2049916"/>
    <lineage>
        <taxon>Bacteria</taxon>
        <taxon>Pseudomonadati</taxon>
        <taxon>Bacteroidota</taxon>
        <taxon>Chitinophagia</taxon>
        <taxon>Chitinophagales</taxon>
        <taxon>Chitinophagaceae</taxon>
        <taxon>Rurimicrobium</taxon>
    </lineage>
</organism>
<keyword evidence="1" id="KW-1133">Transmembrane helix</keyword>
<dbReference type="InterPro" id="IPR036890">
    <property type="entry name" value="HATPase_C_sf"/>
</dbReference>
<dbReference type="EMBL" id="BAABEZ010000024">
    <property type="protein sequence ID" value="GAA4458964.1"/>
    <property type="molecule type" value="Genomic_DNA"/>
</dbReference>
<accession>A0ABP8MZZ9</accession>
<feature type="transmembrane region" description="Helical" evidence="1">
    <location>
        <begin position="113"/>
        <end position="131"/>
    </location>
</feature>
<reference evidence="4" key="1">
    <citation type="journal article" date="2019" name="Int. J. Syst. Evol. Microbiol.">
        <title>The Global Catalogue of Microorganisms (GCM) 10K type strain sequencing project: providing services to taxonomists for standard genome sequencing and annotation.</title>
        <authorList>
            <consortium name="The Broad Institute Genomics Platform"/>
            <consortium name="The Broad Institute Genome Sequencing Center for Infectious Disease"/>
            <person name="Wu L."/>
            <person name="Ma J."/>
        </authorList>
    </citation>
    <scope>NUCLEOTIDE SEQUENCE [LARGE SCALE GENOMIC DNA]</scope>
    <source>
        <strain evidence="4">JCM 31921</strain>
    </source>
</reference>
<proteinExistence type="predicted"/>
<evidence type="ECO:0000313" key="4">
    <source>
        <dbReference type="Proteomes" id="UP001501410"/>
    </source>
</evidence>
<comment type="caution">
    <text evidence="3">The sequence shown here is derived from an EMBL/GenBank/DDBJ whole genome shotgun (WGS) entry which is preliminary data.</text>
</comment>
<dbReference type="Proteomes" id="UP001501410">
    <property type="component" value="Unassembled WGS sequence"/>
</dbReference>
<protein>
    <recommendedName>
        <fullName evidence="2">Signal transduction histidine kinase internal region domain-containing protein</fullName>
    </recommendedName>
</protein>
<evidence type="ECO:0000256" key="1">
    <source>
        <dbReference type="SAM" id="Phobius"/>
    </source>
</evidence>
<dbReference type="SUPFAM" id="SSF55874">
    <property type="entry name" value="ATPase domain of HSP90 chaperone/DNA topoisomerase II/histidine kinase"/>
    <property type="match status" value="1"/>
</dbReference>
<dbReference type="RefSeq" id="WP_344828559.1">
    <property type="nucleotide sequence ID" value="NZ_BAABEZ010000024.1"/>
</dbReference>
<name>A0ABP8MZZ9_9BACT</name>
<keyword evidence="1" id="KW-0812">Transmembrane</keyword>